<dbReference type="InterPro" id="IPR001365">
    <property type="entry name" value="A_deaminase_dom"/>
</dbReference>
<dbReference type="GO" id="GO:0046103">
    <property type="term" value="P:inosine biosynthetic process"/>
    <property type="evidence" value="ECO:0007669"/>
    <property type="project" value="TreeGrafter"/>
</dbReference>
<keyword evidence="8" id="KW-0862">Zinc</keyword>
<dbReference type="Proteomes" id="UP000597762">
    <property type="component" value="Unassembled WGS sequence"/>
</dbReference>
<proteinExistence type="inferred from homology"/>
<dbReference type="Gene3D" id="3.20.20.140">
    <property type="entry name" value="Metal-dependent hydrolases"/>
    <property type="match status" value="1"/>
</dbReference>
<dbReference type="EC" id="3.5.4.4" evidence="4"/>
<evidence type="ECO:0000256" key="1">
    <source>
        <dbReference type="ARBA" id="ARBA00001947"/>
    </source>
</evidence>
<dbReference type="InterPro" id="IPR006330">
    <property type="entry name" value="Ado/ade_deaminase"/>
</dbReference>
<dbReference type="PANTHER" id="PTHR11409">
    <property type="entry name" value="ADENOSINE DEAMINASE"/>
    <property type="match status" value="1"/>
</dbReference>
<sequence length="357" mass="40572">MSDTEETTEDPFPAKVELHVHLDGAVRTQTLLDIAKRREIDLPEKTIEELDKKVKITKEEGLDKMLDAFDYFLPIIRGDKEALEQIVSDFCEDCAKQNIYYAEVRFAPHILVDPNSETERCRQVRDIVRIATDALKEGCKKYSIKLRLILCCMRNQPENAYEVLLLCDEFRNDYVVGIDIAGAEFLTDAESPLKTVFQEAHDIGIHRTAHAGEVGASENVREALDEMHAERIGHGYHVIEDEKLYARVKEDKIHLEICPSSSFRTKAFQGDVKSHPMKKFADDGINFSLNTDDPCVFATNLNKEYAIAEEAGLSKEQIIKSFFNAAQSCFLPDDERKELVKHLHSVYGNDSLWAVSS</sequence>
<comment type="similarity">
    <text evidence="3">Belongs to the metallo-dependent hydrolases superfamily. Adenosine and AMP deaminases family.</text>
</comment>
<dbReference type="NCBIfam" id="TIGR01430">
    <property type="entry name" value="aden_deam"/>
    <property type="match status" value="1"/>
</dbReference>
<dbReference type="InterPro" id="IPR006650">
    <property type="entry name" value="A/AMP_deam_AS"/>
</dbReference>
<comment type="cofactor">
    <cofactor evidence="1">
        <name>Zn(2+)</name>
        <dbReference type="ChEBI" id="CHEBI:29105"/>
    </cofactor>
</comment>
<keyword evidence="6" id="KW-0479">Metal-binding</keyword>
<dbReference type="PANTHER" id="PTHR11409:SF43">
    <property type="entry name" value="ADENOSINE DEAMINASE"/>
    <property type="match status" value="1"/>
</dbReference>
<dbReference type="GO" id="GO:0060169">
    <property type="term" value="P:negative regulation of adenosine receptor signaling pathway"/>
    <property type="evidence" value="ECO:0007669"/>
    <property type="project" value="TreeGrafter"/>
</dbReference>
<dbReference type="AlphaFoldDB" id="A0A812D0J0"/>
<evidence type="ECO:0000256" key="7">
    <source>
        <dbReference type="ARBA" id="ARBA00022801"/>
    </source>
</evidence>
<accession>A0A812D0J0</accession>
<evidence type="ECO:0000256" key="4">
    <source>
        <dbReference type="ARBA" id="ARBA00012784"/>
    </source>
</evidence>
<dbReference type="Pfam" id="PF00962">
    <property type="entry name" value="A_deaminase"/>
    <property type="match status" value="1"/>
</dbReference>
<dbReference type="GO" id="GO:0009897">
    <property type="term" value="C:external side of plasma membrane"/>
    <property type="evidence" value="ECO:0007669"/>
    <property type="project" value="TreeGrafter"/>
</dbReference>
<gene>
    <name evidence="10" type="ORF">SPHA_44256</name>
</gene>
<dbReference type="InterPro" id="IPR032466">
    <property type="entry name" value="Metal_Hydrolase"/>
</dbReference>
<evidence type="ECO:0000256" key="6">
    <source>
        <dbReference type="ARBA" id="ARBA00022723"/>
    </source>
</evidence>
<evidence type="ECO:0000256" key="2">
    <source>
        <dbReference type="ARBA" id="ARBA00004296"/>
    </source>
</evidence>
<keyword evidence="7 10" id="KW-0378">Hydrolase</keyword>
<dbReference type="EMBL" id="CAHIKZ030002253">
    <property type="protein sequence ID" value="CAE1283772.1"/>
    <property type="molecule type" value="Genomic_DNA"/>
</dbReference>
<dbReference type="GO" id="GO:0046872">
    <property type="term" value="F:metal ion binding"/>
    <property type="evidence" value="ECO:0007669"/>
    <property type="project" value="UniProtKB-KW"/>
</dbReference>
<dbReference type="PROSITE" id="PS00485">
    <property type="entry name" value="A_DEAMINASE"/>
    <property type="match status" value="1"/>
</dbReference>
<dbReference type="GO" id="GO:0043103">
    <property type="term" value="P:hypoxanthine salvage"/>
    <property type="evidence" value="ECO:0007669"/>
    <property type="project" value="TreeGrafter"/>
</dbReference>
<comment type="caution">
    <text evidence="10">The sequence shown here is derived from an EMBL/GenBank/DDBJ whole genome shotgun (WGS) entry which is preliminary data.</text>
</comment>
<dbReference type="GO" id="GO:0005829">
    <property type="term" value="C:cytosol"/>
    <property type="evidence" value="ECO:0007669"/>
    <property type="project" value="TreeGrafter"/>
</dbReference>
<comment type="subcellular location">
    <subcellularLocation>
        <location evidence="2">Cell membrane</location>
        <topology evidence="2">Peripheral membrane protein</topology>
        <orientation evidence="2">Extracellular side</orientation>
    </subcellularLocation>
</comment>
<dbReference type="SUPFAM" id="SSF51556">
    <property type="entry name" value="Metallo-dependent hydrolases"/>
    <property type="match status" value="1"/>
</dbReference>
<name>A0A812D0J0_ACAPH</name>
<dbReference type="GO" id="GO:0009168">
    <property type="term" value="P:purine ribonucleoside monophosphate biosynthetic process"/>
    <property type="evidence" value="ECO:0007669"/>
    <property type="project" value="InterPro"/>
</dbReference>
<dbReference type="OrthoDB" id="272271at2759"/>
<evidence type="ECO:0000256" key="3">
    <source>
        <dbReference type="ARBA" id="ARBA00006676"/>
    </source>
</evidence>
<feature type="domain" description="Adenosine deaminase" evidence="9">
    <location>
        <begin position="15"/>
        <end position="344"/>
    </location>
</feature>
<reference evidence="10" key="1">
    <citation type="submission" date="2021-01" db="EMBL/GenBank/DDBJ databases">
        <authorList>
            <person name="Li R."/>
            <person name="Bekaert M."/>
        </authorList>
    </citation>
    <scope>NUCLEOTIDE SEQUENCE</scope>
    <source>
        <strain evidence="10">Farmed</strain>
    </source>
</reference>
<evidence type="ECO:0000313" key="11">
    <source>
        <dbReference type="Proteomes" id="UP000597762"/>
    </source>
</evidence>
<evidence type="ECO:0000259" key="9">
    <source>
        <dbReference type="Pfam" id="PF00962"/>
    </source>
</evidence>
<organism evidence="10 11">
    <name type="scientific">Acanthosepion pharaonis</name>
    <name type="common">Pharaoh cuttlefish</name>
    <name type="synonym">Sepia pharaonis</name>
    <dbReference type="NCBI Taxonomy" id="158019"/>
    <lineage>
        <taxon>Eukaryota</taxon>
        <taxon>Metazoa</taxon>
        <taxon>Spiralia</taxon>
        <taxon>Lophotrochozoa</taxon>
        <taxon>Mollusca</taxon>
        <taxon>Cephalopoda</taxon>
        <taxon>Coleoidea</taxon>
        <taxon>Decapodiformes</taxon>
        <taxon>Sepiida</taxon>
        <taxon>Sepiina</taxon>
        <taxon>Sepiidae</taxon>
        <taxon>Acanthosepion</taxon>
    </lineage>
</organism>
<evidence type="ECO:0000256" key="5">
    <source>
        <dbReference type="ARBA" id="ARBA00018099"/>
    </source>
</evidence>
<evidence type="ECO:0000256" key="8">
    <source>
        <dbReference type="ARBA" id="ARBA00022833"/>
    </source>
</evidence>
<protein>
    <recommendedName>
        <fullName evidence="5">Adenosine deaminase</fullName>
        <ecNumber evidence="4">3.5.4.4</ecNumber>
    </recommendedName>
</protein>
<evidence type="ECO:0000313" key="10">
    <source>
        <dbReference type="EMBL" id="CAE1283772.1"/>
    </source>
</evidence>
<dbReference type="GO" id="GO:0004000">
    <property type="term" value="F:adenosine deaminase activity"/>
    <property type="evidence" value="ECO:0007669"/>
    <property type="project" value="UniProtKB-ARBA"/>
</dbReference>
<dbReference type="GO" id="GO:0006154">
    <property type="term" value="P:adenosine catabolic process"/>
    <property type="evidence" value="ECO:0007669"/>
    <property type="project" value="TreeGrafter"/>
</dbReference>
<keyword evidence="11" id="KW-1185">Reference proteome</keyword>